<dbReference type="GO" id="GO:0008408">
    <property type="term" value="F:3'-5' exonuclease activity"/>
    <property type="evidence" value="ECO:0007669"/>
    <property type="project" value="TreeGrafter"/>
</dbReference>
<keyword evidence="3 5" id="KW-0269">Exonuclease</keyword>
<accession>A0A1H7VH71</accession>
<evidence type="ECO:0000313" key="5">
    <source>
        <dbReference type="EMBL" id="MDP8085214.1"/>
    </source>
</evidence>
<dbReference type="Proteomes" id="UP001231736">
    <property type="component" value="Unassembled WGS sequence"/>
</dbReference>
<dbReference type="PANTHER" id="PTHR30231:SF4">
    <property type="entry name" value="PROTEIN NEN2"/>
    <property type="match status" value="1"/>
</dbReference>
<evidence type="ECO:0000256" key="3">
    <source>
        <dbReference type="ARBA" id="ARBA00022839"/>
    </source>
</evidence>
<keyword evidence="9" id="KW-1185">Reference proteome</keyword>
<dbReference type="AlphaFoldDB" id="A0A1H7VH71"/>
<evidence type="ECO:0000313" key="7">
    <source>
        <dbReference type="EMBL" id="SEM08188.1"/>
    </source>
</evidence>
<proteinExistence type="predicted"/>
<dbReference type="SUPFAM" id="SSF53098">
    <property type="entry name" value="Ribonuclease H-like"/>
    <property type="match status" value="1"/>
</dbReference>
<dbReference type="Pfam" id="PF00929">
    <property type="entry name" value="RNase_T"/>
    <property type="match status" value="1"/>
</dbReference>
<dbReference type="InterPro" id="IPR012337">
    <property type="entry name" value="RNaseH-like_sf"/>
</dbReference>
<dbReference type="Proteomes" id="UP001224812">
    <property type="component" value="Unassembled WGS sequence"/>
</dbReference>
<dbReference type="RefSeq" id="WP_090920790.1">
    <property type="nucleotide sequence ID" value="NZ_CP016180.1"/>
</dbReference>
<dbReference type="InterPro" id="IPR013520">
    <property type="entry name" value="Ribonucl_H"/>
</dbReference>
<dbReference type="GO" id="GO:0006259">
    <property type="term" value="P:DNA metabolic process"/>
    <property type="evidence" value="ECO:0007669"/>
    <property type="project" value="UniProtKB-ARBA"/>
</dbReference>
<dbReference type="PANTHER" id="PTHR30231">
    <property type="entry name" value="DNA POLYMERASE III SUBUNIT EPSILON"/>
    <property type="match status" value="1"/>
</dbReference>
<dbReference type="Gene3D" id="3.30.420.10">
    <property type="entry name" value="Ribonuclease H-like superfamily/Ribonuclease H"/>
    <property type="match status" value="1"/>
</dbReference>
<feature type="domain" description="Exonuclease" evidence="4">
    <location>
        <begin position="53"/>
        <end position="233"/>
    </location>
</feature>
<sequence>MTTKRKLIINDDEIPDNWQDYYQTQAQQAQNTFLKQFYQAGIVDENTPIKEIDFVALDFETTGLDATVDDIVSIGLIPFNLKSIYCNQATHWIVRPKQELDEESVVIHGITHSDVFDAPDLHKVLDDLLTILANKVVVVHYRPIERQFFNSALMVRINEGILFPVVDTMQIEGNIQYAKRSLLDRLLNKKIPSVRLAKSRTRYGLPAYTAHNALIDAIATAELLQAQISYHFSPDTPIGELWR</sequence>
<dbReference type="GO" id="GO:0005829">
    <property type="term" value="C:cytosol"/>
    <property type="evidence" value="ECO:0007669"/>
    <property type="project" value="TreeGrafter"/>
</dbReference>
<keyword evidence="1" id="KW-0540">Nuclease</keyword>
<evidence type="ECO:0000313" key="9">
    <source>
        <dbReference type="Proteomes" id="UP001224812"/>
    </source>
</evidence>
<dbReference type="EMBL" id="JASAYT010000032">
    <property type="protein sequence ID" value="MDP8175599.1"/>
    <property type="molecule type" value="Genomic_DNA"/>
</dbReference>
<dbReference type="GO" id="GO:0003676">
    <property type="term" value="F:nucleic acid binding"/>
    <property type="evidence" value="ECO:0007669"/>
    <property type="project" value="InterPro"/>
</dbReference>
<dbReference type="InterPro" id="IPR036397">
    <property type="entry name" value="RNaseH_sf"/>
</dbReference>
<reference evidence="6" key="4">
    <citation type="journal article" date="2023" name="Front. Microbiol.">
        <title>Phylogeography and host specificity of Pasteurellaceae pathogenic to sea-farmed fish in the north-east Atlantic.</title>
        <authorList>
            <person name="Gulla S."/>
            <person name="Colquhoun D.J."/>
            <person name="Olsen A.B."/>
            <person name="Spilsberg B."/>
            <person name="Lagesen K."/>
            <person name="Aakesson C.P."/>
            <person name="Strom S."/>
            <person name="Manji F."/>
            <person name="Birkbeck T.H."/>
            <person name="Nilsen H.K."/>
        </authorList>
    </citation>
    <scope>NUCLEOTIDE SEQUENCE</scope>
    <source>
        <strain evidence="6">98B1</strain>
    </source>
</reference>
<dbReference type="Proteomes" id="UP000198883">
    <property type="component" value="Unassembled WGS sequence"/>
</dbReference>
<gene>
    <name evidence="5" type="ORF">QJT92_04640</name>
    <name evidence="6" type="ORF">QJU97_09070</name>
    <name evidence="7" type="ORF">SAMN05444853_104119</name>
</gene>
<evidence type="ECO:0000313" key="8">
    <source>
        <dbReference type="Proteomes" id="UP000198883"/>
    </source>
</evidence>
<dbReference type="EMBL" id="FOBN01000004">
    <property type="protein sequence ID" value="SEM08188.1"/>
    <property type="molecule type" value="Genomic_DNA"/>
</dbReference>
<keyword evidence="2" id="KW-0378">Hydrolase</keyword>
<reference evidence="7" key="2">
    <citation type="submission" date="2016-10" db="EMBL/GenBank/DDBJ databases">
        <authorList>
            <person name="de Groot N.N."/>
        </authorList>
    </citation>
    <scope>NUCLEOTIDE SEQUENCE [LARGE SCALE GENOMIC DNA]</scope>
    <source>
        <strain evidence="7">DSM 24204</strain>
    </source>
</reference>
<evidence type="ECO:0000259" key="4">
    <source>
        <dbReference type="SMART" id="SM00479"/>
    </source>
</evidence>
<dbReference type="STRING" id="97481.SAMN05444853_104119"/>
<evidence type="ECO:0000256" key="1">
    <source>
        <dbReference type="ARBA" id="ARBA00022722"/>
    </source>
</evidence>
<dbReference type="SMART" id="SM00479">
    <property type="entry name" value="EXOIII"/>
    <property type="match status" value="1"/>
</dbReference>
<dbReference type="NCBIfam" id="NF006602">
    <property type="entry name" value="PRK09146.1"/>
    <property type="match status" value="1"/>
</dbReference>
<name>A0A1H7VH71_9PAST</name>
<dbReference type="CDD" id="cd06127">
    <property type="entry name" value="DEDDh"/>
    <property type="match status" value="1"/>
</dbReference>
<evidence type="ECO:0000256" key="2">
    <source>
        <dbReference type="ARBA" id="ARBA00022801"/>
    </source>
</evidence>
<dbReference type="GeneID" id="83545427"/>
<dbReference type="OrthoDB" id="5497329at2"/>
<protein>
    <submittedName>
        <fullName evidence="5">3'-5' exonuclease</fullName>
    </submittedName>
    <submittedName>
        <fullName evidence="7">DNA polymerase-3 subunit epsilon</fullName>
    </submittedName>
</protein>
<organism evidence="7 8">
    <name type="scientific">Phocoenobacter skyensis</name>
    <dbReference type="NCBI Taxonomy" id="97481"/>
    <lineage>
        <taxon>Bacteria</taxon>
        <taxon>Pseudomonadati</taxon>
        <taxon>Pseudomonadota</taxon>
        <taxon>Gammaproteobacteria</taxon>
        <taxon>Pasteurellales</taxon>
        <taxon>Pasteurellaceae</taxon>
        <taxon>Phocoenobacter</taxon>
    </lineage>
</organism>
<dbReference type="EMBL" id="JASAVS010000008">
    <property type="protein sequence ID" value="MDP8085214.1"/>
    <property type="molecule type" value="Genomic_DNA"/>
</dbReference>
<reference evidence="8" key="1">
    <citation type="submission" date="2016-10" db="EMBL/GenBank/DDBJ databases">
        <authorList>
            <person name="Varghese N."/>
            <person name="Submissions S."/>
        </authorList>
    </citation>
    <scope>NUCLEOTIDE SEQUENCE [LARGE SCALE GENOMIC DNA]</scope>
    <source>
        <strain evidence="8">DSM 24204</strain>
    </source>
</reference>
<evidence type="ECO:0000313" key="6">
    <source>
        <dbReference type="EMBL" id="MDP8175599.1"/>
    </source>
</evidence>
<reference evidence="5 9" key="3">
    <citation type="journal article" date="2023" name="Front. Microbiol.">
        <title>Phylogeography and host specificity of Pasteurellaceae pathogenic to sea-farmed fish in the north-east Atlantic.</title>
        <authorList>
            <person name="Gulla S."/>
            <person name="Colquhoun D.J."/>
            <person name="Olsen A.B."/>
            <person name="Spilsberg B."/>
            <person name="Lagesen K."/>
            <person name="Aakesson C.P."/>
            <person name="Strom S."/>
            <person name="Manji F."/>
            <person name="Birkbeck T.H."/>
            <person name="Nilsen H.K."/>
        </authorList>
    </citation>
    <scope>NUCLEOTIDE SEQUENCE [LARGE SCALE GENOMIC DNA]</scope>
    <source>
        <strain evidence="5 9">VIO11850</strain>
    </source>
</reference>